<dbReference type="STRING" id="768710.DesyoDRAFT_5192"/>
<accession>H5XZS7</accession>
<dbReference type="Proteomes" id="UP000005104">
    <property type="component" value="Chromosome"/>
</dbReference>
<evidence type="ECO:0000313" key="1">
    <source>
        <dbReference type="EMBL" id="EHQ92123.1"/>
    </source>
</evidence>
<keyword evidence="2" id="KW-1185">Reference proteome</keyword>
<dbReference type="AlphaFoldDB" id="H5XZS7"/>
<protein>
    <submittedName>
        <fullName evidence="1">Uncharacterized protein</fullName>
    </submittedName>
</protein>
<dbReference type="EMBL" id="CM001441">
    <property type="protein sequence ID" value="EHQ92123.1"/>
    <property type="molecule type" value="Genomic_DNA"/>
</dbReference>
<dbReference type="HOGENOM" id="CLU_2192821_0_0_9"/>
<proteinExistence type="predicted"/>
<reference evidence="1 2" key="1">
    <citation type="submission" date="2011-11" db="EMBL/GenBank/DDBJ databases">
        <title>The Noncontiguous Finished genome of Desulfosporosinus youngiae DSM 17734.</title>
        <authorList>
            <consortium name="US DOE Joint Genome Institute (JGI-PGF)"/>
            <person name="Lucas S."/>
            <person name="Han J."/>
            <person name="Lapidus A."/>
            <person name="Cheng J.-F."/>
            <person name="Goodwin L."/>
            <person name="Pitluck S."/>
            <person name="Peters L."/>
            <person name="Ovchinnikova G."/>
            <person name="Lu M."/>
            <person name="Land M.L."/>
            <person name="Hauser L."/>
            <person name="Pester M."/>
            <person name="Spring S."/>
            <person name="Ollivier B."/>
            <person name="Rattei T."/>
            <person name="Klenk H.-P."/>
            <person name="Wagner M."/>
            <person name="Loy A."/>
            <person name="Woyke T.J."/>
        </authorList>
    </citation>
    <scope>NUCLEOTIDE SEQUENCE [LARGE SCALE GENOMIC DNA]</scope>
    <source>
        <strain evidence="1 2">DSM 17734</strain>
    </source>
</reference>
<dbReference type="OrthoDB" id="2088422at2"/>
<dbReference type="RefSeq" id="WP_007787380.1">
    <property type="nucleotide sequence ID" value="NZ_CM001441.1"/>
</dbReference>
<sequence>MIVKQDKGFETNSFYPDTDWYNDENYVVDETTELGQLLAEKIKKHAPYFEFVLNENRELIDIIPTERPPQPPPEPTELEILQKKVAMQDTVIEELMFSIIPQLTGGGI</sequence>
<evidence type="ECO:0000313" key="2">
    <source>
        <dbReference type="Proteomes" id="UP000005104"/>
    </source>
</evidence>
<gene>
    <name evidence="1" type="ORF">DesyoDRAFT_5192</name>
</gene>
<organism evidence="1 2">
    <name type="scientific">Desulfosporosinus youngiae DSM 17734</name>
    <dbReference type="NCBI Taxonomy" id="768710"/>
    <lineage>
        <taxon>Bacteria</taxon>
        <taxon>Bacillati</taxon>
        <taxon>Bacillota</taxon>
        <taxon>Clostridia</taxon>
        <taxon>Eubacteriales</taxon>
        <taxon>Desulfitobacteriaceae</taxon>
        <taxon>Desulfosporosinus</taxon>
    </lineage>
</organism>
<name>H5XZS7_9FIRM</name>